<dbReference type="GeneID" id="43619882"/>
<dbReference type="RefSeq" id="XP_031885079.1">
    <property type="nucleotide sequence ID" value="XM_032035880.1"/>
</dbReference>
<proteinExistence type="predicted"/>
<organism evidence="1 2">
    <name type="scientific">Colletotrichum fructicola (strain Nara gc5)</name>
    <name type="common">Anthracnose fungus</name>
    <name type="synonym">Colletotrichum gloeosporioides (strain Nara gc5)</name>
    <dbReference type="NCBI Taxonomy" id="1213859"/>
    <lineage>
        <taxon>Eukaryota</taxon>
        <taxon>Fungi</taxon>
        <taxon>Dikarya</taxon>
        <taxon>Ascomycota</taxon>
        <taxon>Pezizomycotina</taxon>
        <taxon>Sordariomycetes</taxon>
        <taxon>Hypocreomycetidae</taxon>
        <taxon>Glomerellales</taxon>
        <taxon>Glomerellaceae</taxon>
        <taxon>Colletotrichum</taxon>
        <taxon>Colletotrichum gloeosporioides species complex</taxon>
    </lineage>
</organism>
<reference evidence="1 2" key="2">
    <citation type="submission" date="2020-04" db="EMBL/GenBank/DDBJ databases">
        <title>Genome sequencing and assembly of multiple isolates from the Colletotrichum gloeosporioides species complex.</title>
        <authorList>
            <person name="Gan P."/>
            <person name="Shirasu K."/>
        </authorList>
    </citation>
    <scope>NUCLEOTIDE SEQUENCE [LARGE SCALE GENOMIC DNA]</scope>
    <source>
        <strain evidence="1 2">Nara gc5</strain>
    </source>
</reference>
<protein>
    <submittedName>
        <fullName evidence="1">Uncharacterized protein</fullName>
    </submittedName>
</protein>
<reference evidence="1 2" key="1">
    <citation type="submission" date="2012-08" db="EMBL/GenBank/DDBJ databases">
        <authorList>
            <person name="Gan P.H.P."/>
            <person name="Ikeda K."/>
            <person name="Irieda H."/>
            <person name="Narusaka M."/>
            <person name="O'Connell R.J."/>
            <person name="Narusaka Y."/>
            <person name="Takano Y."/>
            <person name="Kubo Y."/>
            <person name="Shirasu K."/>
        </authorList>
    </citation>
    <scope>NUCLEOTIDE SEQUENCE [LARGE SCALE GENOMIC DNA]</scope>
    <source>
        <strain evidence="1 2">Nara gc5</strain>
    </source>
</reference>
<evidence type="ECO:0000313" key="1">
    <source>
        <dbReference type="EMBL" id="KAF4484344.1"/>
    </source>
</evidence>
<name>A0A7J6J3Z0_COLFN</name>
<gene>
    <name evidence="1" type="ORF">CGGC5_v007321</name>
</gene>
<comment type="caution">
    <text evidence="1">The sequence shown here is derived from an EMBL/GenBank/DDBJ whole genome shotgun (WGS) entry which is preliminary data.</text>
</comment>
<evidence type="ECO:0000313" key="2">
    <source>
        <dbReference type="Proteomes" id="UP000011096"/>
    </source>
</evidence>
<accession>A0A7J6J3Z0</accession>
<dbReference type="OrthoDB" id="5379420at2759"/>
<sequence length="360" mass="41078">MFRLARAHASHARPLMAGVLPRPSPALSPPPAVATSIRTIQRAATGHRKARPDPNLRDERVPIRIQTVTIPKRSNALFRMLWKTLEIPDGDPDQTYKIYSAYLSALAQRREVKNWESNFLGQTRANGTDLHNLALLILDFPNMREEEKDLFFYVLNTASGIGYDASALSLGRTLIHNQVPTTSPYSYWAPQWGHMRDHVDYLIKLGRDANAIVLEGMLALSRKTEEYDKMALAAFKRARVLGDEMTYFDWEAGCLTGMAEAYKRLKMKHKAHDTYRLLADKGYADGVYELAMSAPKSSDYLPRLTRAAVSGYRKAFQPLMTEHLRLSDEYRKKGDKKNAEEHLFWAAEYGNILKYRRTVK</sequence>
<dbReference type="Proteomes" id="UP000011096">
    <property type="component" value="Unassembled WGS sequence"/>
</dbReference>
<dbReference type="InParanoid" id="A0A7J6J3Z0"/>
<keyword evidence="2" id="KW-1185">Reference proteome</keyword>
<dbReference type="EMBL" id="ANPB02000004">
    <property type="protein sequence ID" value="KAF4484344.1"/>
    <property type="molecule type" value="Genomic_DNA"/>
</dbReference>
<dbReference type="AlphaFoldDB" id="A0A7J6J3Z0"/>